<evidence type="ECO:0000313" key="1">
    <source>
        <dbReference type="EMBL" id="TMP40782.1"/>
    </source>
</evidence>
<reference evidence="3 4" key="2">
    <citation type="submission" date="2019-06" db="EMBL/GenBank/DDBJ databases">
        <title>Co-occurence of chitin degradation, pigmentation and bioactivity in marine Pseudoalteromonas.</title>
        <authorList>
            <person name="Sonnenschein E.C."/>
            <person name="Bech P.K."/>
        </authorList>
    </citation>
    <scope>NUCLEOTIDE SEQUENCE [LARGE SCALE GENOMIC DNA]</scope>
    <source>
        <strain evidence="4">S2231</strain>
        <strain evidence="1 3">S2233</strain>
    </source>
</reference>
<accession>A0A5S3XJN3</accession>
<evidence type="ECO:0000313" key="4">
    <source>
        <dbReference type="Proteomes" id="UP000307706"/>
    </source>
</evidence>
<evidence type="ECO:0000313" key="2">
    <source>
        <dbReference type="EMBL" id="TMP53431.1"/>
    </source>
</evidence>
<dbReference type="Proteomes" id="UP000305730">
    <property type="component" value="Unassembled WGS sequence"/>
</dbReference>
<sequence>MLVILSALKVFFFIFNFITQSLHFVNFSVTLAHVEHAVNILGTLNAVLKNVKMKMVAYDAAAQGNFLVALRL</sequence>
<reference evidence="3 4" key="1">
    <citation type="submission" date="2017-12" db="EMBL/GenBank/DDBJ databases">
        <authorList>
            <person name="Paulsen S."/>
            <person name="Gram L.K."/>
        </authorList>
    </citation>
    <scope>NUCLEOTIDE SEQUENCE [LARGE SCALE GENOMIC DNA]</scope>
    <source>
        <strain evidence="2 4">S2231</strain>
        <strain evidence="1 3">S2233</strain>
    </source>
</reference>
<protein>
    <submittedName>
        <fullName evidence="2">Uncharacterized protein</fullName>
    </submittedName>
</protein>
<keyword evidence="3" id="KW-1185">Reference proteome</keyword>
<dbReference type="EMBL" id="PNCK01000067">
    <property type="protein sequence ID" value="TMP40782.1"/>
    <property type="molecule type" value="Genomic_DNA"/>
</dbReference>
<organism evidence="2 4">
    <name type="scientific">Pseudoalteromonas citrea</name>
    <dbReference type="NCBI Taxonomy" id="43655"/>
    <lineage>
        <taxon>Bacteria</taxon>
        <taxon>Pseudomonadati</taxon>
        <taxon>Pseudomonadota</taxon>
        <taxon>Gammaproteobacteria</taxon>
        <taxon>Alteromonadales</taxon>
        <taxon>Pseudoalteromonadaceae</taxon>
        <taxon>Pseudoalteromonas</taxon>
    </lineage>
</organism>
<evidence type="ECO:0000313" key="3">
    <source>
        <dbReference type="Proteomes" id="UP000305730"/>
    </source>
</evidence>
<name>A0A5S3XJN3_9GAMM</name>
<comment type="caution">
    <text evidence="2">The sequence shown here is derived from an EMBL/GenBank/DDBJ whole genome shotgun (WGS) entry which is preliminary data.</text>
</comment>
<proteinExistence type="predicted"/>
<dbReference type="AlphaFoldDB" id="A0A5S3XJN3"/>
<dbReference type="EMBL" id="PNCL01000150">
    <property type="protein sequence ID" value="TMP53431.1"/>
    <property type="molecule type" value="Genomic_DNA"/>
</dbReference>
<reference evidence="2" key="3">
    <citation type="submission" date="2019-09" db="EMBL/GenBank/DDBJ databases">
        <title>Co-occurence of chitin degradation, pigmentation and bioactivity in marine Pseudoalteromonas.</title>
        <authorList>
            <person name="Sonnenschein E.C."/>
            <person name="Bech P.K."/>
        </authorList>
    </citation>
    <scope>NUCLEOTIDE SEQUENCE</scope>
    <source>
        <strain evidence="2">S2231</strain>
    </source>
</reference>
<gene>
    <name evidence="2" type="ORF">CWB96_21330</name>
    <name evidence="1" type="ORF">CWB97_16840</name>
</gene>
<dbReference type="Proteomes" id="UP000307706">
    <property type="component" value="Unassembled WGS sequence"/>
</dbReference>